<dbReference type="AlphaFoldDB" id="A0A9P5LKW2"/>
<dbReference type="SUPFAM" id="SSF53474">
    <property type="entry name" value="alpha/beta-Hydrolases"/>
    <property type="match status" value="1"/>
</dbReference>
<dbReference type="InterPro" id="IPR029058">
    <property type="entry name" value="AB_hydrolase_fold"/>
</dbReference>
<protein>
    <recommendedName>
        <fullName evidence="2">Alpha/beta hydrolase fold-3 domain-containing protein</fullName>
    </recommendedName>
</protein>
<evidence type="ECO:0000256" key="1">
    <source>
        <dbReference type="ARBA" id="ARBA00022801"/>
    </source>
</evidence>
<feature type="domain" description="Alpha/beta hydrolase fold-3" evidence="2">
    <location>
        <begin position="46"/>
        <end position="106"/>
    </location>
</feature>
<proteinExistence type="predicted"/>
<evidence type="ECO:0000313" key="4">
    <source>
        <dbReference type="Proteomes" id="UP000722485"/>
    </source>
</evidence>
<dbReference type="PANTHER" id="PTHR48081:SF3">
    <property type="entry name" value="ALPHA_BETA HYDROLASE FOLD-3 DOMAIN-CONTAINING PROTEIN"/>
    <property type="match status" value="1"/>
</dbReference>
<evidence type="ECO:0000259" key="2">
    <source>
        <dbReference type="Pfam" id="PF07859"/>
    </source>
</evidence>
<dbReference type="InterPro" id="IPR013094">
    <property type="entry name" value="AB_hydrolase_3"/>
</dbReference>
<comment type="caution">
    <text evidence="3">The sequence shown here is derived from an EMBL/GenBank/DDBJ whole genome shotgun (WGS) entry which is preliminary data.</text>
</comment>
<reference evidence="3" key="1">
    <citation type="submission" date="2020-03" db="EMBL/GenBank/DDBJ databases">
        <title>Draft Genome Sequence of Cylindrodendrum hubeiense.</title>
        <authorList>
            <person name="Buettner E."/>
            <person name="Kellner H."/>
        </authorList>
    </citation>
    <scope>NUCLEOTIDE SEQUENCE</scope>
    <source>
        <strain evidence="3">IHI 201604</strain>
    </source>
</reference>
<dbReference type="OrthoDB" id="19653at2759"/>
<dbReference type="Pfam" id="PF07859">
    <property type="entry name" value="Abhydrolase_3"/>
    <property type="match status" value="1"/>
</dbReference>
<dbReference type="Proteomes" id="UP000722485">
    <property type="component" value="Unassembled WGS sequence"/>
</dbReference>
<dbReference type="EMBL" id="JAANBB010000005">
    <property type="protein sequence ID" value="KAF7557479.1"/>
    <property type="molecule type" value="Genomic_DNA"/>
</dbReference>
<accession>A0A9P5LKW2</accession>
<name>A0A9P5LKW2_9HYPO</name>
<keyword evidence="1" id="KW-0378">Hydrolase</keyword>
<dbReference type="InterPro" id="IPR050300">
    <property type="entry name" value="GDXG_lipolytic_enzyme"/>
</dbReference>
<dbReference type="GO" id="GO:0016787">
    <property type="term" value="F:hydrolase activity"/>
    <property type="evidence" value="ECO:0007669"/>
    <property type="project" value="UniProtKB-KW"/>
</dbReference>
<keyword evidence="4" id="KW-1185">Reference proteome</keyword>
<gene>
    <name evidence="3" type="ORF">G7Z17_g721</name>
</gene>
<dbReference type="PANTHER" id="PTHR48081">
    <property type="entry name" value="AB HYDROLASE SUPERFAMILY PROTEIN C4A8.06C"/>
    <property type="match status" value="1"/>
</dbReference>
<evidence type="ECO:0000313" key="3">
    <source>
        <dbReference type="EMBL" id="KAF7557479.1"/>
    </source>
</evidence>
<dbReference type="Gene3D" id="3.40.50.1820">
    <property type="entry name" value="alpha/beta hydrolase"/>
    <property type="match status" value="1"/>
</dbReference>
<sequence length="125" mass="14125">MDQSVPSPHTFSYRNVDGLELFADVYCNPDEENSRDAGSDTQRPVMLFFHGGGLVEFTRKHISPYLIQACLARDWAVISVDYRLLPQVNGLDILDDILAAWNWLHQGLPVVMPSLNIDVATWHIS</sequence>
<organism evidence="3 4">
    <name type="scientific">Cylindrodendrum hubeiense</name>
    <dbReference type="NCBI Taxonomy" id="595255"/>
    <lineage>
        <taxon>Eukaryota</taxon>
        <taxon>Fungi</taxon>
        <taxon>Dikarya</taxon>
        <taxon>Ascomycota</taxon>
        <taxon>Pezizomycotina</taxon>
        <taxon>Sordariomycetes</taxon>
        <taxon>Hypocreomycetidae</taxon>
        <taxon>Hypocreales</taxon>
        <taxon>Nectriaceae</taxon>
        <taxon>Cylindrodendrum</taxon>
    </lineage>
</organism>